<dbReference type="InterPro" id="IPR036812">
    <property type="entry name" value="NAD(P)_OxRdtase_dom_sf"/>
</dbReference>
<dbReference type="InterPro" id="IPR020471">
    <property type="entry name" value="AKR"/>
</dbReference>
<dbReference type="PIRSF" id="PIRSF000097">
    <property type="entry name" value="AKR"/>
    <property type="match status" value="1"/>
</dbReference>
<dbReference type="PROSITE" id="PS00062">
    <property type="entry name" value="ALDOKETO_REDUCTASE_2"/>
    <property type="match status" value="1"/>
</dbReference>
<feature type="domain" description="NADP-dependent oxidoreductase" evidence="4">
    <location>
        <begin position="14"/>
        <end position="256"/>
    </location>
</feature>
<name>A0ABT3Z525_9HYPH</name>
<dbReference type="PANTHER" id="PTHR43827">
    <property type="entry name" value="2,5-DIKETO-D-GLUCONIC ACID REDUCTASE"/>
    <property type="match status" value="1"/>
</dbReference>
<protein>
    <submittedName>
        <fullName evidence="5">Aldo/keto reductase</fullName>
    </submittedName>
</protein>
<dbReference type="PRINTS" id="PR00069">
    <property type="entry name" value="ALDKETRDTASE"/>
</dbReference>
<dbReference type="CDD" id="cd19140">
    <property type="entry name" value="AKR_AKR3F3"/>
    <property type="match status" value="1"/>
</dbReference>
<dbReference type="PROSITE" id="PS00063">
    <property type="entry name" value="ALDOKETO_REDUCTASE_3"/>
    <property type="match status" value="1"/>
</dbReference>
<dbReference type="InterPro" id="IPR018170">
    <property type="entry name" value="Aldo/ket_reductase_CS"/>
</dbReference>
<dbReference type="InterPro" id="IPR023210">
    <property type="entry name" value="NADP_OxRdtase_dom"/>
</dbReference>
<evidence type="ECO:0000256" key="2">
    <source>
        <dbReference type="ARBA" id="ARBA00022857"/>
    </source>
</evidence>
<evidence type="ECO:0000256" key="1">
    <source>
        <dbReference type="ARBA" id="ARBA00007905"/>
    </source>
</evidence>
<evidence type="ECO:0000313" key="5">
    <source>
        <dbReference type="EMBL" id="MCY0146873.1"/>
    </source>
</evidence>
<organism evidence="5 6">
    <name type="scientific">Hoeflea algicola</name>
    <dbReference type="NCBI Taxonomy" id="2983763"/>
    <lineage>
        <taxon>Bacteria</taxon>
        <taxon>Pseudomonadati</taxon>
        <taxon>Pseudomonadota</taxon>
        <taxon>Alphaproteobacteria</taxon>
        <taxon>Hyphomicrobiales</taxon>
        <taxon>Rhizobiaceae</taxon>
        <taxon>Hoeflea</taxon>
    </lineage>
</organism>
<evidence type="ECO:0000256" key="3">
    <source>
        <dbReference type="ARBA" id="ARBA00023002"/>
    </source>
</evidence>
<evidence type="ECO:0000259" key="4">
    <source>
        <dbReference type="Pfam" id="PF00248"/>
    </source>
</evidence>
<dbReference type="EMBL" id="JAOVZR010000001">
    <property type="protein sequence ID" value="MCY0146873.1"/>
    <property type="molecule type" value="Genomic_DNA"/>
</dbReference>
<sequence length="275" mass="29729">MHLVKAGGAKIPAIGLGTYTLKGDQCRDLVARALDVGYRHIDTAALYENEAAVGEGLRASTAARDEVFLTTKVWHTEIGDGALEASAEASLKRLGLDHVDLLLIHWPNPKVPLAESIGALNRVREIGLTRHIGVSNFTRPLLEQAISLSDAPLVCNQLEYHPQLDQTPLLATMRENNIAFVSYSPLGRGEMLSSPVVTDAARAHGKTPGQIILRWHVQQPGVAAIPRTANPARLPENIDLFDFALSDAEMAAISALGAAGRRFSDYAFSPEWDSD</sequence>
<reference evidence="5" key="1">
    <citation type="submission" date="2022-10" db="EMBL/GenBank/DDBJ databases">
        <title>Hoeflea sp. G2-23, isolated from marine algae.</title>
        <authorList>
            <person name="Kristyanto S."/>
            <person name="Kim J.M."/>
            <person name="Jeon C.O."/>
        </authorList>
    </citation>
    <scope>NUCLEOTIDE SEQUENCE</scope>
    <source>
        <strain evidence="5">G2-23</strain>
    </source>
</reference>
<evidence type="ECO:0000313" key="6">
    <source>
        <dbReference type="Proteomes" id="UP001073227"/>
    </source>
</evidence>
<dbReference type="PROSITE" id="PS00798">
    <property type="entry name" value="ALDOKETO_REDUCTASE_1"/>
    <property type="match status" value="1"/>
</dbReference>
<proteinExistence type="inferred from homology"/>
<keyword evidence="2" id="KW-0521">NADP</keyword>
<gene>
    <name evidence="5" type="ORF">OEG84_03860</name>
</gene>
<dbReference type="PANTHER" id="PTHR43827:SF3">
    <property type="entry name" value="NADP-DEPENDENT OXIDOREDUCTASE DOMAIN-CONTAINING PROTEIN"/>
    <property type="match status" value="1"/>
</dbReference>
<accession>A0ABT3Z525</accession>
<comment type="caution">
    <text evidence="5">The sequence shown here is derived from an EMBL/GenBank/DDBJ whole genome shotgun (WGS) entry which is preliminary data.</text>
</comment>
<dbReference type="Gene3D" id="3.20.20.100">
    <property type="entry name" value="NADP-dependent oxidoreductase domain"/>
    <property type="match status" value="1"/>
</dbReference>
<comment type="similarity">
    <text evidence="1">Belongs to the aldo/keto reductase family.</text>
</comment>
<keyword evidence="3" id="KW-0560">Oxidoreductase</keyword>
<keyword evidence="6" id="KW-1185">Reference proteome</keyword>
<dbReference type="SUPFAM" id="SSF51430">
    <property type="entry name" value="NAD(P)-linked oxidoreductase"/>
    <property type="match status" value="1"/>
</dbReference>
<dbReference type="Proteomes" id="UP001073227">
    <property type="component" value="Unassembled WGS sequence"/>
</dbReference>
<dbReference type="RefSeq" id="WP_267652511.1">
    <property type="nucleotide sequence ID" value="NZ_JAOVZR010000001.1"/>
</dbReference>
<dbReference type="Pfam" id="PF00248">
    <property type="entry name" value="Aldo_ket_red"/>
    <property type="match status" value="1"/>
</dbReference>